<accession>A0A015SLL5</accession>
<dbReference type="RefSeq" id="WP_005790636.1">
    <property type="nucleotide sequence ID" value="NZ_JGCY01000379.1"/>
</dbReference>
<comment type="caution">
    <text evidence="2">The sequence shown here is derived from an EMBL/GenBank/DDBJ whole genome shotgun (WGS) entry which is preliminary data.</text>
</comment>
<dbReference type="GeneID" id="60365890"/>
<protein>
    <recommendedName>
        <fullName evidence="4">DUF5056 domain-containing protein</fullName>
    </recommendedName>
</protein>
<keyword evidence="1" id="KW-0812">Transmembrane</keyword>
<evidence type="ECO:0000256" key="1">
    <source>
        <dbReference type="SAM" id="Phobius"/>
    </source>
</evidence>
<feature type="transmembrane region" description="Helical" evidence="1">
    <location>
        <begin position="40"/>
        <end position="69"/>
    </location>
</feature>
<evidence type="ECO:0000313" key="3">
    <source>
        <dbReference type="Proteomes" id="UP000020529"/>
    </source>
</evidence>
<dbReference type="Proteomes" id="UP000020529">
    <property type="component" value="Unassembled WGS sequence"/>
</dbReference>
<name>A0A015SLL5_BACFG</name>
<evidence type="ECO:0008006" key="4">
    <source>
        <dbReference type="Google" id="ProtNLM"/>
    </source>
</evidence>
<dbReference type="AlphaFoldDB" id="A0A015SLL5"/>
<reference evidence="2 3" key="1">
    <citation type="submission" date="2014-02" db="EMBL/GenBank/DDBJ databases">
        <authorList>
            <person name="Sears C."/>
            <person name="Carroll K."/>
            <person name="Sack B.R."/>
            <person name="Qadri F."/>
            <person name="Myers L.L."/>
            <person name="Chung G.-T."/>
            <person name="Escheverria P."/>
            <person name="Fraser C.M."/>
            <person name="Sadzewicz L."/>
            <person name="Shefchek K.A."/>
            <person name="Tallon L."/>
            <person name="Das S.P."/>
            <person name="Daugherty S."/>
            <person name="Mongodin E.F."/>
        </authorList>
    </citation>
    <scope>NUCLEOTIDE SEQUENCE [LARGE SCALE GENOMIC DNA]</scope>
    <source>
        <strain evidence="3">3988T(B)14</strain>
    </source>
</reference>
<organism evidence="2 3">
    <name type="scientific">Bacteroides fragilis str. 3988T(B)14</name>
    <dbReference type="NCBI Taxonomy" id="1339315"/>
    <lineage>
        <taxon>Bacteria</taxon>
        <taxon>Pseudomonadati</taxon>
        <taxon>Bacteroidota</taxon>
        <taxon>Bacteroidia</taxon>
        <taxon>Bacteroidales</taxon>
        <taxon>Bacteroidaceae</taxon>
        <taxon>Bacteroides</taxon>
    </lineage>
</organism>
<dbReference type="EMBL" id="JGCY01000379">
    <property type="protein sequence ID" value="EXY73094.1"/>
    <property type="molecule type" value="Genomic_DNA"/>
</dbReference>
<keyword evidence="1" id="KW-1133">Transmembrane helix</keyword>
<evidence type="ECO:0000313" key="2">
    <source>
        <dbReference type="EMBL" id="EXY73094.1"/>
    </source>
</evidence>
<keyword evidence="1" id="KW-0472">Membrane</keyword>
<dbReference type="Pfam" id="PF16479">
    <property type="entry name" value="DUF5056"/>
    <property type="match status" value="1"/>
</dbReference>
<feature type="transmembrane region" description="Helical" evidence="1">
    <location>
        <begin position="89"/>
        <end position="106"/>
    </location>
</feature>
<dbReference type="InterPro" id="IPR032129">
    <property type="entry name" value="DUF5056"/>
</dbReference>
<proteinExistence type="predicted"/>
<dbReference type="PATRIC" id="fig|1339315.3.peg.3827"/>
<gene>
    <name evidence="2" type="ORF">M124_3158</name>
</gene>
<sequence>MTETDDKLLKQFFGEQKQEIEDNGFSRRVMRNLPGRNHRLVQAWGAACAVVCVILFFTLGGLQATISTLREVFVSMVQQSATTGFDPKSLYIAALVLAFFGARKAWSMA</sequence>